<sequence length="72" mass="7999">MISILTPHLVSIVSTIKDSLQKFTIIFVDEAKERRSLDLYEETESDAVLEALDLVPCLHNNAAAIVGVVEHH</sequence>
<accession>M1TVQ8</accession>
<protein>
    <submittedName>
        <fullName evidence="1">Uncharacterized protein</fullName>
    </submittedName>
</protein>
<evidence type="ECO:0000313" key="1">
    <source>
        <dbReference type="EMBL" id="AGG54509.1"/>
    </source>
</evidence>
<proteinExistence type="predicted"/>
<dbReference type="RefSeq" id="YP_007676853.1">
    <property type="nucleotide sequence ID" value="NC_020872.1"/>
</dbReference>
<gene>
    <name evidence="1" type="ORF">CYYG_00007</name>
</gene>
<dbReference type="Proteomes" id="UP000202740">
    <property type="component" value="Segment"/>
</dbReference>
<organism evidence="1 2">
    <name type="scientific">Cyanophage SS120-1</name>
    <dbReference type="NCBI Taxonomy" id="616674"/>
    <lineage>
        <taxon>Viruses</taxon>
        <taxon>Duplodnaviria</taxon>
        <taxon>Heunggongvirae</taxon>
        <taxon>Uroviricota</taxon>
        <taxon>Caudoviricetes</taxon>
        <taxon>Autographivirales</taxon>
        <taxon>Banchanvirus</taxon>
        <taxon>Banchanvirus SS1201</taxon>
    </lineage>
</organism>
<dbReference type="EMBL" id="HQ316584">
    <property type="protein sequence ID" value="AGG54509.1"/>
    <property type="molecule type" value="Genomic_DNA"/>
</dbReference>
<keyword evidence="2" id="KW-1185">Reference proteome</keyword>
<dbReference type="GeneID" id="15013317"/>
<dbReference type="KEGG" id="vg:15013317"/>
<reference evidence="1 2" key="1">
    <citation type="submission" date="2010-03" db="EMBL/GenBank/DDBJ databases">
        <title>The Genome Sequence of Cyanophage P-SSP9.</title>
        <authorList>
            <consortium name="The Broad Institute Genome Sequencing Platform"/>
            <person name="Henn M.R."/>
            <person name="Sullivan M.S."/>
            <person name="Osburne M.S."/>
            <person name="Levin J."/>
            <person name="Malboeuf C."/>
            <person name="Casali M."/>
            <person name="Russ C."/>
            <person name="Lennon N."/>
            <person name="Erlich R."/>
            <person name="Young S.K."/>
            <person name="Koehrsen M."/>
            <person name="Yandava C."/>
            <person name="Zeng Q."/>
            <person name="Alvarado L."/>
            <person name="Anderson S."/>
            <person name="Berlin A."/>
            <person name="Borenstein D."/>
            <person name="Chen Z."/>
            <person name="Engels R."/>
            <person name="Freedman E."/>
            <person name="Gellesch M."/>
            <person name="Goldberg J."/>
            <person name="Green L."/>
            <person name="Griggs A."/>
            <person name="Gujja S."/>
            <person name="Heiman D."/>
            <person name="Hepburn T."/>
            <person name="Howarth C."/>
            <person name="Jen D."/>
            <person name="Larson L."/>
            <person name="Lewis B."/>
            <person name="Mehta T."/>
            <person name="Park D."/>
            <person name="Pearson M."/>
            <person name="Roberts A."/>
            <person name="Ryan E."/>
            <person name="Saif S."/>
            <person name="Shea T."/>
            <person name="Shenoy N."/>
            <person name="Sisk P."/>
            <person name="Stolte C."/>
            <person name="Sykes S."/>
            <person name="Walk T."/>
            <person name="White J."/>
            <person name="Yu Q."/>
            <person name="Coleman M.L."/>
            <person name="Huang K.H."/>
            <person name="Weigele P.R."/>
            <person name="DeFrancesco A.S."/>
            <person name="Kern S.E."/>
            <person name="Thompson L.R."/>
            <person name="Fu R."/>
            <person name="Hombeck B."/>
            <person name="Chisholm S.W."/>
            <person name="Haas B."/>
            <person name="Nusbaum C."/>
            <person name="Galagan J."/>
            <person name="Birren B."/>
        </authorList>
    </citation>
    <scope>NUCLEOTIDE SEQUENCE [LARGE SCALE GENOMIC DNA]</scope>
    <source>
        <strain evidence="1 2">P-SSP9</strain>
    </source>
</reference>
<evidence type="ECO:0000313" key="2">
    <source>
        <dbReference type="Proteomes" id="UP000202740"/>
    </source>
</evidence>
<name>M1TVQ8_9CAUD</name>